<dbReference type="InterPro" id="IPR004711">
    <property type="entry name" value="Benzoate_Transporter"/>
</dbReference>
<evidence type="ECO:0000313" key="3">
    <source>
        <dbReference type="Proteomes" id="UP000501692"/>
    </source>
</evidence>
<feature type="transmembrane region" description="Helical" evidence="1">
    <location>
        <begin position="100"/>
        <end position="119"/>
    </location>
</feature>
<feature type="transmembrane region" description="Helical" evidence="1">
    <location>
        <begin position="174"/>
        <end position="191"/>
    </location>
</feature>
<dbReference type="EMBL" id="CP049806">
    <property type="protein sequence ID" value="QIT18546.1"/>
    <property type="molecule type" value="Genomic_DNA"/>
</dbReference>
<dbReference type="AlphaFoldDB" id="A0A6H0FW63"/>
<dbReference type="GO" id="GO:0005886">
    <property type="term" value="C:plasma membrane"/>
    <property type="evidence" value="ECO:0007669"/>
    <property type="project" value="TreeGrafter"/>
</dbReference>
<sequence>MATLLKTLKNDWSISATVAGFLAVLISYSGPLIIFFQAAQRAHVSTDMMVSWIWGISIGAAVSGIYLSIKYKTPVITAWSAPGTALLVTLFPNVSLNEAVAAYITSAIVIFLIGFTGYFDKLLKWIPQDVAAGMMAGILFQFGIGLFTASDSMPFIVFSMLIVFLIAKRLMPRYTMIWVLAAGVLLSLFLGKMNPVDVSFSLAIPQWISPEWTWNSTLNLAVPLILVSLTGQFLPGMAIMKLSGYDTPAKPIITVTSIASLAVACVGGITIVLASITAALCMGKDAHELKEKRYIAGIANGIFYILGGLFAGSIVMLFSLLPKELVAALAGLALLGAIATNISVAMKNDSQRDAALITFLATASGMHFLGLSSVFWGICIGVIAHFILTPRSTPATN</sequence>
<feature type="transmembrane region" description="Helical" evidence="1">
    <location>
        <begin position="294"/>
        <end position="318"/>
    </location>
</feature>
<feature type="transmembrane region" description="Helical" evidence="1">
    <location>
        <begin position="325"/>
        <end position="346"/>
    </location>
</feature>
<feature type="transmembrane region" description="Helical" evidence="1">
    <location>
        <begin position="48"/>
        <end position="69"/>
    </location>
</feature>
<dbReference type="NCBIfam" id="TIGR00843">
    <property type="entry name" value="benE"/>
    <property type="match status" value="1"/>
</dbReference>
<dbReference type="GO" id="GO:0042925">
    <property type="term" value="F:benzoate transmembrane transporter activity"/>
    <property type="evidence" value="ECO:0007669"/>
    <property type="project" value="InterPro"/>
</dbReference>
<keyword evidence="1" id="KW-0812">Transmembrane</keyword>
<dbReference type="PANTHER" id="PTHR30199">
    <property type="entry name" value="MFS FAMILY TRANSPORTER, PREDICTED SUBSTRATE BENZOATE"/>
    <property type="match status" value="1"/>
</dbReference>
<dbReference type="PANTHER" id="PTHR30199:SF0">
    <property type="entry name" value="INNER MEMBRANE PROTEIN YDCO"/>
    <property type="match status" value="1"/>
</dbReference>
<accession>A0A6H0FW63</accession>
<keyword evidence="1" id="KW-1133">Transmembrane helix</keyword>
<protein>
    <submittedName>
        <fullName evidence="2">Benzoate/H(+) symporter BenE</fullName>
    </submittedName>
</protein>
<reference evidence="2 3" key="1">
    <citation type="submission" date="2020-03" db="EMBL/GenBank/DDBJ databases">
        <authorList>
            <person name="Zhang L."/>
            <person name="Han X."/>
            <person name="Chen Y."/>
            <person name="Yu Y."/>
        </authorList>
    </citation>
    <scope>NUCLEOTIDE SEQUENCE [LARGE SCALE GENOMIC DNA]</scope>
    <source>
        <strain evidence="2 3">A1254</strain>
    </source>
</reference>
<name>A0A6H0FW63_ACIPI</name>
<dbReference type="Proteomes" id="UP000501692">
    <property type="component" value="Chromosome"/>
</dbReference>
<gene>
    <name evidence="2" type="primary">benE</name>
    <name evidence="2" type="ORF">G8E09_12915</name>
</gene>
<evidence type="ECO:0000256" key="1">
    <source>
        <dbReference type="SAM" id="Phobius"/>
    </source>
</evidence>
<feature type="transmembrane region" description="Helical" evidence="1">
    <location>
        <begin position="139"/>
        <end position="167"/>
    </location>
</feature>
<dbReference type="RefSeq" id="WP_167563889.1">
    <property type="nucleotide sequence ID" value="NZ_CP049806.1"/>
</dbReference>
<keyword evidence="1" id="KW-0472">Membrane</keyword>
<feature type="transmembrane region" description="Helical" evidence="1">
    <location>
        <begin position="252"/>
        <end position="274"/>
    </location>
</feature>
<feature type="transmembrane region" description="Helical" evidence="1">
    <location>
        <begin position="366"/>
        <end position="388"/>
    </location>
</feature>
<organism evidence="2 3">
    <name type="scientific">Acinetobacter pittii</name>
    <name type="common">Acinetobacter genomosp. 3</name>
    <dbReference type="NCBI Taxonomy" id="48296"/>
    <lineage>
        <taxon>Bacteria</taxon>
        <taxon>Pseudomonadati</taxon>
        <taxon>Pseudomonadota</taxon>
        <taxon>Gammaproteobacteria</taxon>
        <taxon>Moraxellales</taxon>
        <taxon>Moraxellaceae</taxon>
        <taxon>Acinetobacter</taxon>
        <taxon>Acinetobacter calcoaceticus/baumannii complex</taxon>
    </lineage>
</organism>
<dbReference type="Pfam" id="PF03594">
    <property type="entry name" value="BenE"/>
    <property type="match status" value="1"/>
</dbReference>
<proteinExistence type="predicted"/>
<evidence type="ECO:0000313" key="2">
    <source>
        <dbReference type="EMBL" id="QIT18546.1"/>
    </source>
</evidence>
<feature type="transmembrane region" description="Helical" evidence="1">
    <location>
        <begin position="12"/>
        <end position="36"/>
    </location>
</feature>